<protein>
    <submittedName>
        <fullName evidence="1">Uncharacterized protein</fullName>
    </submittedName>
</protein>
<dbReference type="Proteomes" id="UP001607302">
    <property type="component" value="Unassembled WGS sequence"/>
</dbReference>
<proteinExistence type="predicted"/>
<reference evidence="1 2" key="1">
    <citation type="journal article" date="2024" name="Ann. Entomol. Soc. Am.">
        <title>Genomic analyses of the southern and eastern yellowjacket wasps (Hymenoptera: Vespidae) reveal evolutionary signatures of social life.</title>
        <authorList>
            <person name="Catto M.A."/>
            <person name="Caine P.B."/>
            <person name="Orr S.E."/>
            <person name="Hunt B.G."/>
            <person name="Goodisman M.A.D."/>
        </authorList>
    </citation>
    <scope>NUCLEOTIDE SEQUENCE [LARGE SCALE GENOMIC DNA]</scope>
    <source>
        <strain evidence="1">233</strain>
        <tissue evidence="1">Head and thorax</tissue>
    </source>
</reference>
<evidence type="ECO:0000313" key="1">
    <source>
        <dbReference type="EMBL" id="KAL2719282.1"/>
    </source>
</evidence>
<organism evidence="1 2">
    <name type="scientific">Vespula squamosa</name>
    <name type="common">Southern yellow jacket</name>
    <name type="synonym">Wasp</name>
    <dbReference type="NCBI Taxonomy" id="30214"/>
    <lineage>
        <taxon>Eukaryota</taxon>
        <taxon>Metazoa</taxon>
        <taxon>Ecdysozoa</taxon>
        <taxon>Arthropoda</taxon>
        <taxon>Hexapoda</taxon>
        <taxon>Insecta</taxon>
        <taxon>Pterygota</taxon>
        <taxon>Neoptera</taxon>
        <taxon>Endopterygota</taxon>
        <taxon>Hymenoptera</taxon>
        <taxon>Apocrita</taxon>
        <taxon>Aculeata</taxon>
        <taxon>Vespoidea</taxon>
        <taxon>Vespidae</taxon>
        <taxon>Vespinae</taxon>
        <taxon>Vespula</taxon>
    </lineage>
</organism>
<dbReference type="EMBL" id="JAUDFV010000149">
    <property type="protein sequence ID" value="KAL2719282.1"/>
    <property type="molecule type" value="Genomic_DNA"/>
</dbReference>
<keyword evidence="2" id="KW-1185">Reference proteome</keyword>
<sequence length="84" mass="9933">MAAIFPSRSLLYQTYIRFPDISHYHIVMRIYIFKLDSLKFERVFEIVTPSSIIFKKLQSSELLPYFIALLIIDDLIEIQCCSLI</sequence>
<accession>A0ABD2AF76</accession>
<dbReference type="AlphaFoldDB" id="A0ABD2AF76"/>
<comment type="caution">
    <text evidence="1">The sequence shown here is derived from an EMBL/GenBank/DDBJ whole genome shotgun (WGS) entry which is preliminary data.</text>
</comment>
<gene>
    <name evidence="1" type="ORF">V1478_010744</name>
</gene>
<name>A0ABD2AF76_VESSQ</name>
<evidence type="ECO:0000313" key="2">
    <source>
        <dbReference type="Proteomes" id="UP001607302"/>
    </source>
</evidence>